<accession>A0AAJ0R0F7</accession>
<gene>
    <name evidence="1" type="ORF">LV35_00569</name>
</gene>
<reference evidence="1 2" key="1">
    <citation type="submission" date="2016-01" db="EMBL/GenBank/DDBJ databases">
        <title>Draft sequences of Acinetobacter baumannii isolates from wounded military personnel.</title>
        <authorList>
            <person name="Arivett B.A."/>
            <person name="Fiester S.E."/>
            <person name="Ream D.C."/>
            <person name="Actis L.A."/>
        </authorList>
    </citation>
    <scope>NUCLEOTIDE SEQUENCE [LARGE SCALE GENOMIC DNA]</scope>
    <source>
        <strain evidence="1 2">AB2828</strain>
    </source>
</reference>
<sequence length="31" mass="3427">MGGLLLSGGVKLKVLSINAVLILQYKWEIRN</sequence>
<dbReference type="AlphaFoldDB" id="A0AAJ0R0F7"/>
<dbReference type="EMBL" id="LRDT01000007">
    <property type="protein sequence ID" value="KZA21492.1"/>
    <property type="molecule type" value="Genomic_DNA"/>
</dbReference>
<protein>
    <submittedName>
        <fullName evidence="1">Uncharacterized protein</fullName>
    </submittedName>
</protein>
<name>A0AAJ0R0F7_ACIBA</name>
<organism evidence="1 2">
    <name type="scientific">Acinetobacter baumannii</name>
    <dbReference type="NCBI Taxonomy" id="470"/>
    <lineage>
        <taxon>Bacteria</taxon>
        <taxon>Pseudomonadati</taxon>
        <taxon>Pseudomonadota</taxon>
        <taxon>Gammaproteobacteria</taxon>
        <taxon>Moraxellales</taxon>
        <taxon>Moraxellaceae</taxon>
        <taxon>Acinetobacter</taxon>
        <taxon>Acinetobacter calcoaceticus/baumannii complex</taxon>
    </lineage>
</organism>
<evidence type="ECO:0000313" key="2">
    <source>
        <dbReference type="Proteomes" id="UP000076296"/>
    </source>
</evidence>
<comment type="caution">
    <text evidence="1">The sequence shown here is derived from an EMBL/GenBank/DDBJ whole genome shotgun (WGS) entry which is preliminary data.</text>
</comment>
<proteinExistence type="predicted"/>
<dbReference type="Proteomes" id="UP000076296">
    <property type="component" value="Unassembled WGS sequence"/>
</dbReference>
<evidence type="ECO:0000313" key="1">
    <source>
        <dbReference type="EMBL" id="KZA21492.1"/>
    </source>
</evidence>